<evidence type="ECO:0000313" key="1">
    <source>
        <dbReference type="EMBL" id="APX10443.1"/>
    </source>
</evidence>
<name>A0A1P8MR26_9RHOB</name>
<proteinExistence type="predicted"/>
<evidence type="ECO:0008006" key="3">
    <source>
        <dbReference type="Google" id="ProtNLM"/>
    </source>
</evidence>
<evidence type="ECO:0000313" key="2">
    <source>
        <dbReference type="Proteomes" id="UP000186336"/>
    </source>
</evidence>
<reference evidence="1 2" key="1">
    <citation type="submission" date="2017-01" db="EMBL/GenBank/DDBJ databases">
        <title>Complete genome of Tateyamaria omphalii DOK1-4 isolated from seawater in Dokdo.</title>
        <authorList>
            <person name="Kim J.H."/>
            <person name="Chi W.-J."/>
        </authorList>
    </citation>
    <scope>NUCLEOTIDE SEQUENCE [LARGE SCALE GENOMIC DNA]</scope>
    <source>
        <strain evidence="1 2">DOK1-4</strain>
    </source>
</reference>
<dbReference type="RefSeq" id="WP_076626311.1">
    <property type="nucleotide sequence ID" value="NZ_CP019312.1"/>
</dbReference>
<dbReference type="STRING" id="299262.BWR18_01045"/>
<organism evidence="1 2">
    <name type="scientific">Tateyamaria omphalii</name>
    <dbReference type="NCBI Taxonomy" id="299262"/>
    <lineage>
        <taxon>Bacteria</taxon>
        <taxon>Pseudomonadati</taxon>
        <taxon>Pseudomonadota</taxon>
        <taxon>Alphaproteobacteria</taxon>
        <taxon>Rhodobacterales</taxon>
        <taxon>Roseobacteraceae</taxon>
        <taxon>Tateyamaria</taxon>
    </lineage>
</organism>
<dbReference type="InterPro" id="IPR025644">
    <property type="entry name" value="DUF4344"/>
</dbReference>
<dbReference type="Proteomes" id="UP000186336">
    <property type="component" value="Chromosome"/>
</dbReference>
<dbReference type="Pfam" id="PF14247">
    <property type="entry name" value="DUF4344"/>
    <property type="match status" value="2"/>
</dbReference>
<dbReference type="KEGG" id="tom:BWR18_01045"/>
<sequence length="236" mass="26086">MLRYVLPFLMLAGPAVANDEREAFVEANLLGIFYHELGHALIDILALPVFGQEEDAADVASVLLIDGFYEEDAAQALAYDTAFGFLAEADFAGDVTYWDVHGPDEQRFYNTVCLFYGGNPDAREDFAIDLGLPEERAETCPEEFQLALDSWGPAFDEITGRGNSILFEDGGHNLLTTDVMAAEVAALNDDFDLPVPLIVRVEACGEANAFYDLGTTEIIMCTEFEDHLRALYDQFE</sequence>
<protein>
    <recommendedName>
        <fullName evidence="3">Metallopeptidase</fullName>
    </recommendedName>
</protein>
<dbReference type="OrthoDB" id="935695at2"/>
<keyword evidence="2" id="KW-1185">Reference proteome</keyword>
<gene>
    <name evidence="1" type="ORF">BWR18_01045</name>
</gene>
<accession>A0A1P8MR26</accession>
<dbReference type="EMBL" id="CP019312">
    <property type="protein sequence ID" value="APX10443.1"/>
    <property type="molecule type" value="Genomic_DNA"/>
</dbReference>
<dbReference type="AlphaFoldDB" id="A0A1P8MR26"/>